<dbReference type="Proteomes" id="UP000001542">
    <property type="component" value="Unassembled WGS sequence"/>
</dbReference>
<dbReference type="AlphaFoldDB" id="A2F2M1"/>
<dbReference type="VEuPathDB" id="TrichDB:TVAG_207580"/>
<name>A2F2M1_TRIV3</name>
<accession>A2F2M1</accession>
<dbReference type="RefSeq" id="XP_001313784.1">
    <property type="nucleotide sequence ID" value="XM_001313783.1"/>
</dbReference>
<gene>
    <name evidence="1" type="ORF">TVAG_207580</name>
</gene>
<proteinExistence type="predicted"/>
<dbReference type="InParanoid" id="A2F2M1"/>
<dbReference type="VEuPathDB" id="TrichDB:TVAGG3_0105350"/>
<protein>
    <submittedName>
        <fullName evidence="1">Uncharacterized protein</fullName>
    </submittedName>
</protein>
<keyword evidence="2" id="KW-1185">Reference proteome</keyword>
<reference evidence="1" key="2">
    <citation type="journal article" date="2007" name="Science">
        <title>Draft genome sequence of the sexually transmitted pathogen Trichomonas vaginalis.</title>
        <authorList>
            <person name="Carlton J.M."/>
            <person name="Hirt R.P."/>
            <person name="Silva J.C."/>
            <person name="Delcher A.L."/>
            <person name="Schatz M."/>
            <person name="Zhao Q."/>
            <person name="Wortman J.R."/>
            <person name="Bidwell S.L."/>
            <person name="Alsmark U.C.M."/>
            <person name="Besteiro S."/>
            <person name="Sicheritz-Ponten T."/>
            <person name="Noel C.J."/>
            <person name="Dacks J.B."/>
            <person name="Foster P.G."/>
            <person name="Simillion C."/>
            <person name="Van de Peer Y."/>
            <person name="Miranda-Saavedra D."/>
            <person name="Barton G.J."/>
            <person name="Westrop G.D."/>
            <person name="Mueller S."/>
            <person name="Dessi D."/>
            <person name="Fiori P.L."/>
            <person name="Ren Q."/>
            <person name="Paulsen I."/>
            <person name="Zhang H."/>
            <person name="Bastida-Corcuera F.D."/>
            <person name="Simoes-Barbosa A."/>
            <person name="Brown M.T."/>
            <person name="Hayes R.D."/>
            <person name="Mukherjee M."/>
            <person name="Okumura C.Y."/>
            <person name="Schneider R."/>
            <person name="Smith A.J."/>
            <person name="Vanacova S."/>
            <person name="Villalvazo M."/>
            <person name="Haas B.J."/>
            <person name="Pertea M."/>
            <person name="Feldblyum T.V."/>
            <person name="Utterback T.R."/>
            <person name="Shu C.L."/>
            <person name="Osoegawa K."/>
            <person name="de Jong P.J."/>
            <person name="Hrdy I."/>
            <person name="Horvathova L."/>
            <person name="Zubacova Z."/>
            <person name="Dolezal P."/>
            <person name="Malik S.B."/>
            <person name="Logsdon J.M. Jr."/>
            <person name="Henze K."/>
            <person name="Gupta A."/>
            <person name="Wang C.C."/>
            <person name="Dunne R.L."/>
            <person name="Upcroft J.A."/>
            <person name="Upcroft P."/>
            <person name="White O."/>
            <person name="Salzberg S.L."/>
            <person name="Tang P."/>
            <person name="Chiu C.-H."/>
            <person name="Lee Y.-S."/>
            <person name="Embley T.M."/>
            <person name="Coombs G.H."/>
            <person name="Mottram J.C."/>
            <person name="Tachezy J."/>
            <person name="Fraser-Liggett C.M."/>
            <person name="Johnson P.J."/>
        </authorList>
    </citation>
    <scope>NUCLEOTIDE SEQUENCE [LARGE SCALE GENOMIC DNA]</scope>
    <source>
        <strain evidence="1">G3</strain>
    </source>
</reference>
<reference evidence="1" key="1">
    <citation type="submission" date="2006-10" db="EMBL/GenBank/DDBJ databases">
        <authorList>
            <person name="Amadeo P."/>
            <person name="Zhao Q."/>
            <person name="Wortman J."/>
            <person name="Fraser-Liggett C."/>
            <person name="Carlton J."/>
        </authorList>
    </citation>
    <scope>NUCLEOTIDE SEQUENCE</scope>
    <source>
        <strain evidence="1">G3</strain>
    </source>
</reference>
<sequence length="132" mass="15701">MSIIPRYLSEPAYTIDVPSKQEYNGTSLQPVSFQRFSPKFQKCKGKFNYNSYKNYNTKNDELPLKNPLQFTFKLRRSIPQPINPVYCKDPMNSFPNLYTNKYQIVPYAEPFQFTSQYPDSKYVEEWPRITIN</sequence>
<organism evidence="1 2">
    <name type="scientific">Trichomonas vaginalis (strain ATCC PRA-98 / G3)</name>
    <dbReference type="NCBI Taxonomy" id="412133"/>
    <lineage>
        <taxon>Eukaryota</taxon>
        <taxon>Metamonada</taxon>
        <taxon>Parabasalia</taxon>
        <taxon>Trichomonadida</taxon>
        <taxon>Trichomonadidae</taxon>
        <taxon>Trichomonas</taxon>
    </lineage>
</organism>
<dbReference type="EMBL" id="DS113587">
    <property type="protein sequence ID" value="EAY00855.1"/>
    <property type="molecule type" value="Genomic_DNA"/>
</dbReference>
<evidence type="ECO:0000313" key="2">
    <source>
        <dbReference type="Proteomes" id="UP000001542"/>
    </source>
</evidence>
<evidence type="ECO:0000313" key="1">
    <source>
        <dbReference type="EMBL" id="EAY00855.1"/>
    </source>
</evidence>
<dbReference type="KEGG" id="tva:4758678"/>